<evidence type="ECO:0000256" key="6">
    <source>
        <dbReference type="ARBA" id="ARBA00022840"/>
    </source>
</evidence>
<keyword evidence="3 9" id="KW-0479">Metal-binding</keyword>
<feature type="binding site" evidence="9">
    <location>
        <position position="252"/>
    </location>
    <ligand>
        <name>Zn(2+)</name>
        <dbReference type="ChEBI" id="CHEBI:29105"/>
    </ligand>
</feature>
<dbReference type="EMBL" id="LCNV01000006">
    <property type="protein sequence ID" value="KKU64626.1"/>
    <property type="molecule type" value="Genomic_DNA"/>
</dbReference>
<comment type="similarity">
    <text evidence="9">Belongs to the class-I aminoacyl-tRNA synthetase family.</text>
</comment>
<evidence type="ECO:0000256" key="5">
    <source>
        <dbReference type="ARBA" id="ARBA00022833"/>
    </source>
</evidence>
<keyword evidence="2 9" id="KW-0436">Ligase</keyword>
<feature type="binding site" evidence="9">
    <location>
        <position position="248"/>
    </location>
    <ligand>
        <name>Zn(2+)</name>
        <dbReference type="ChEBI" id="CHEBI:29105"/>
    </ligand>
</feature>
<dbReference type="SUPFAM" id="SSF47323">
    <property type="entry name" value="Anticodon-binding domain of a subclass of class I aminoacyl-tRNA synthetases"/>
    <property type="match status" value="1"/>
</dbReference>
<dbReference type="InterPro" id="IPR024909">
    <property type="entry name" value="Cys-tRNA/MSH_ligase"/>
</dbReference>
<gene>
    <name evidence="9" type="primary">cysS</name>
    <name evidence="11" type="ORF">UX87_C0006G0026</name>
</gene>
<feature type="short sequence motif" description="'KMSKS' region" evidence="9">
    <location>
        <begin position="280"/>
        <end position="284"/>
    </location>
</feature>
<dbReference type="GO" id="GO:0005524">
    <property type="term" value="F:ATP binding"/>
    <property type="evidence" value="ECO:0007669"/>
    <property type="project" value="UniProtKB-UniRule"/>
</dbReference>
<dbReference type="Pfam" id="PF01406">
    <property type="entry name" value="tRNA-synt_1e"/>
    <property type="match status" value="1"/>
</dbReference>
<dbReference type="InterPro" id="IPR014729">
    <property type="entry name" value="Rossmann-like_a/b/a_fold"/>
</dbReference>
<keyword evidence="6 9" id="KW-0067">ATP-binding</keyword>
<reference evidence="11 12" key="1">
    <citation type="journal article" date="2015" name="Nature">
        <title>rRNA introns, odd ribosomes, and small enigmatic genomes across a large radiation of phyla.</title>
        <authorList>
            <person name="Brown C.T."/>
            <person name="Hug L.A."/>
            <person name="Thomas B.C."/>
            <person name="Sharon I."/>
            <person name="Castelle C.J."/>
            <person name="Singh A."/>
            <person name="Wilkins M.J."/>
            <person name="Williams K.H."/>
            <person name="Banfield J.F."/>
        </authorList>
    </citation>
    <scope>NUCLEOTIDE SEQUENCE [LARGE SCALE GENOMIC DNA]</scope>
</reference>
<evidence type="ECO:0000256" key="3">
    <source>
        <dbReference type="ARBA" id="ARBA00022723"/>
    </source>
</evidence>
<organism evidence="11 12">
    <name type="scientific">Candidatus Amesbacteria bacterium GW2011_GWA1_47_16</name>
    <dbReference type="NCBI Taxonomy" id="1618353"/>
    <lineage>
        <taxon>Bacteria</taxon>
        <taxon>Candidatus Amesiibacteriota</taxon>
    </lineage>
</organism>
<comment type="caution">
    <text evidence="11">The sequence shown here is derived from an EMBL/GenBank/DDBJ whole genome shotgun (WGS) entry which is preliminary data.</text>
</comment>
<dbReference type="Gene3D" id="1.20.120.1910">
    <property type="entry name" value="Cysteine-tRNA ligase, C-terminal anti-codon recognition domain"/>
    <property type="match status" value="1"/>
</dbReference>
<dbReference type="AlphaFoldDB" id="A0A0G1S5I4"/>
<keyword evidence="7 9" id="KW-0648">Protein biosynthesis</keyword>
<evidence type="ECO:0000256" key="7">
    <source>
        <dbReference type="ARBA" id="ARBA00022917"/>
    </source>
</evidence>
<dbReference type="NCBIfam" id="TIGR00435">
    <property type="entry name" value="cysS"/>
    <property type="match status" value="1"/>
</dbReference>
<dbReference type="EC" id="6.1.1.16" evidence="9"/>
<evidence type="ECO:0000259" key="10">
    <source>
        <dbReference type="Pfam" id="PF01406"/>
    </source>
</evidence>
<dbReference type="GO" id="GO:0004817">
    <property type="term" value="F:cysteine-tRNA ligase activity"/>
    <property type="evidence" value="ECO:0007669"/>
    <property type="project" value="UniProtKB-UniRule"/>
</dbReference>
<dbReference type="GO" id="GO:0005829">
    <property type="term" value="C:cytosol"/>
    <property type="evidence" value="ECO:0007669"/>
    <property type="project" value="TreeGrafter"/>
</dbReference>
<comment type="cofactor">
    <cofactor evidence="9">
        <name>Zn(2+)</name>
        <dbReference type="ChEBI" id="CHEBI:29105"/>
    </cofactor>
    <text evidence="9">Binds 1 zinc ion per subunit.</text>
</comment>
<evidence type="ECO:0000256" key="2">
    <source>
        <dbReference type="ARBA" id="ARBA00022598"/>
    </source>
</evidence>
<dbReference type="SUPFAM" id="SSF52374">
    <property type="entry name" value="Nucleotidylyl transferase"/>
    <property type="match status" value="1"/>
</dbReference>
<dbReference type="PANTHER" id="PTHR10890:SF3">
    <property type="entry name" value="CYSTEINE--TRNA LIGASE, CYTOPLASMIC"/>
    <property type="match status" value="1"/>
</dbReference>
<keyword evidence="9" id="KW-0963">Cytoplasm</keyword>
<protein>
    <recommendedName>
        <fullName evidence="9">Cysteine--tRNA ligase</fullName>
        <ecNumber evidence="9">6.1.1.16</ecNumber>
    </recommendedName>
    <alternativeName>
        <fullName evidence="9">Cysteinyl-tRNA synthetase</fullName>
        <shortName evidence="9">CysRS</shortName>
    </alternativeName>
</protein>
<evidence type="ECO:0000256" key="1">
    <source>
        <dbReference type="ARBA" id="ARBA00011245"/>
    </source>
</evidence>
<dbReference type="PRINTS" id="PR00983">
    <property type="entry name" value="TRNASYNTHCYS"/>
</dbReference>
<keyword evidence="8 9" id="KW-0030">Aminoacyl-tRNA synthetase</keyword>
<dbReference type="Proteomes" id="UP000034364">
    <property type="component" value="Unassembled WGS sequence"/>
</dbReference>
<dbReference type="PANTHER" id="PTHR10890">
    <property type="entry name" value="CYSTEINYL-TRNA SYNTHETASE"/>
    <property type="match status" value="1"/>
</dbReference>
<evidence type="ECO:0000313" key="11">
    <source>
        <dbReference type="EMBL" id="KKU64626.1"/>
    </source>
</evidence>
<comment type="subcellular location">
    <subcellularLocation>
        <location evidence="9">Cytoplasm</location>
    </subcellularLocation>
</comment>
<evidence type="ECO:0000256" key="4">
    <source>
        <dbReference type="ARBA" id="ARBA00022741"/>
    </source>
</evidence>
<feature type="binding site" evidence="9">
    <location>
        <position position="27"/>
    </location>
    <ligand>
        <name>Zn(2+)</name>
        <dbReference type="ChEBI" id="CHEBI:29105"/>
    </ligand>
</feature>
<proteinExistence type="inferred from homology"/>
<dbReference type="Gene3D" id="3.40.50.620">
    <property type="entry name" value="HUPs"/>
    <property type="match status" value="1"/>
</dbReference>
<dbReference type="GO" id="GO:0006423">
    <property type="term" value="P:cysteinyl-tRNA aminoacylation"/>
    <property type="evidence" value="ECO:0007669"/>
    <property type="project" value="UniProtKB-UniRule"/>
</dbReference>
<comment type="catalytic activity">
    <reaction evidence="9">
        <text>tRNA(Cys) + L-cysteine + ATP = L-cysteinyl-tRNA(Cys) + AMP + diphosphate</text>
        <dbReference type="Rhea" id="RHEA:17773"/>
        <dbReference type="Rhea" id="RHEA-COMP:9661"/>
        <dbReference type="Rhea" id="RHEA-COMP:9679"/>
        <dbReference type="ChEBI" id="CHEBI:30616"/>
        <dbReference type="ChEBI" id="CHEBI:33019"/>
        <dbReference type="ChEBI" id="CHEBI:35235"/>
        <dbReference type="ChEBI" id="CHEBI:78442"/>
        <dbReference type="ChEBI" id="CHEBI:78517"/>
        <dbReference type="ChEBI" id="CHEBI:456215"/>
        <dbReference type="EC" id="6.1.1.16"/>
    </reaction>
</comment>
<feature type="short sequence motif" description="'HIGH' region" evidence="9">
    <location>
        <begin position="29"/>
        <end position="39"/>
    </location>
</feature>
<dbReference type="PATRIC" id="fig|1618353.3.peg.255"/>
<accession>A0A0G1S5I4</accession>
<dbReference type="InterPro" id="IPR009080">
    <property type="entry name" value="tRNAsynth_Ia_anticodon-bd"/>
</dbReference>
<dbReference type="GO" id="GO:0008270">
    <property type="term" value="F:zinc ion binding"/>
    <property type="evidence" value="ECO:0007669"/>
    <property type="project" value="UniProtKB-UniRule"/>
</dbReference>
<dbReference type="InterPro" id="IPR032678">
    <property type="entry name" value="tRNA-synt_1_cat_dom"/>
</dbReference>
<dbReference type="CDD" id="cd00672">
    <property type="entry name" value="CysRS_core"/>
    <property type="match status" value="1"/>
</dbReference>
<evidence type="ECO:0000313" key="12">
    <source>
        <dbReference type="Proteomes" id="UP000034364"/>
    </source>
</evidence>
<dbReference type="HAMAP" id="MF_00041">
    <property type="entry name" value="Cys_tRNA_synth"/>
    <property type="match status" value="1"/>
</dbReference>
<feature type="binding site" evidence="9">
    <location>
        <position position="283"/>
    </location>
    <ligand>
        <name>ATP</name>
        <dbReference type="ChEBI" id="CHEBI:30616"/>
    </ligand>
</feature>
<keyword evidence="5 9" id="KW-0862">Zinc</keyword>
<sequence length="481" mass="55337">MRIYNSLTRQIEEFEPLAEGKAGMYTCGPTVYDYAHIGHARKYVYDDLLRRVLSANGLEVMHVQNVTDVGHLVSDADEGEDKLEKGAREMKRTVWEAAEFFTRDFYKMADSMNILRPTITARATDHIKEQTDLIQKLVQKGFAYETPEAVYFDVGKFPRYGLLFGQKLADKQVAVREEVKTGEHKRHPADFALWFKRVGRFADHQMHWESPWGDGFPGWHIECSAMSMKYLGESFDIHTGGEDHLPVHHPNEIAQAEAATGKLLARYWVHHAFLLIDGQKMSKSLGNYYRVEDVAEKGFDPMALRYLYLTAHYRSPQNFTWSALAAAQTAYDKLNKFVKDSGSNPPAGRAGIQDIRIQLSKEKAKKLDQYRLRFEEAVNNDLQFPRALAVMWEMMKSNIPDYDKADALRDWDEILGLRLGALKSEEVQIPEQIREMSQKREILRRDGKFVEADELRVEMEKLGWGIEDAAKGSRIVKLKHI</sequence>
<evidence type="ECO:0000256" key="9">
    <source>
        <dbReference type="HAMAP-Rule" id="MF_00041"/>
    </source>
</evidence>
<feature type="domain" description="tRNA synthetases class I catalytic" evidence="10">
    <location>
        <begin position="14"/>
        <end position="328"/>
    </location>
</feature>
<keyword evidence="4 9" id="KW-0547">Nucleotide-binding</keyword>
<dbReference type="InterPro" id="IPR015803">
    <property type="entry name" value="Cys-tRNA-ligase"/>
</dbReference>
<feature type="binding site" evidence="9">
    <location>
        <position position="223"/>
    </location>
    <ligand>
        <name>Zn(2+)</name>
        <dbReference type="ChEBI" id="CHEBI:29105"/>
    </ligand>
</feature>
<evidence type="ECO:0000256" key="8">
    <source>
        <dbReference type="ARBA" id="ARBA00023146"/>
    </source>
</evidence>
<name>A0A0G1S5I4_9BACT</name>
<comment type="subunit">
    <text evidence="1 9">Monomer.</text>
</comment>